<dbReference type="RefSeq" id="WP_056954075.1">
    <property type="nucleotide sequence ID" value="NZ_AZFK01000018.1"/>
</dbReference>
<dbReference type="PATRIC" id="fig|1423760.3.peg.1144"/>
<protein>
    <submittedName>
        <fullName evidence="1">Uncharacterized protein</fullName>
    </submittedName>
</protein>
<proteinExistence type="predicted"/>
<evidence type="ECO:0000313" key="1">
    <source>
        <dbReference type="EMBL" id="KRL91663.1"/>
    </source>
</evidence>
<comment type="caution">
    <text evidence="1">The sequence shown here is derived from an EMBL/GenBank/DDBJ whole genome shotgun (WGS) entry which is preliminary data.</text>
</comment>
<sequence>MEKELKLVEQGSGLSYTVKLTQNNQQKELFFQSREDLVGLAGINPSEDYNADDAAIEENLMDIFDALWNVAE</sequence>
<dbReference type="Proteomes" id="UP000050816">
    <property type="component" value="Unassembled WGS sequence"/>
</dbReference>
<evidence type="ECO:0000313" key="2">
    <source>
        <dbReference type="Proteomes" id="UP000050816"/>
    </source>
</evidence>
<dbReference type="EMBL" id="AZFK01000018">
    <property type="protein sequence ID" value="KRL91663.1"/>
    <property type="molecule type" value="Genomic_DNA"/>
</dbReference>
<dbReference type="AlphaFoldDB" id="A0A0R1UE12"/>
<gene>
    <name evidence="1" type="ORF">FC43_GL001083</name>
</gene>
<accession>A0A0R1UE12</accession>
<reference evidence="1 2" key="1">
    <citation type="journal article" date="2015" name="Genome Announc.">
        <title>Expanding the biotechnology potential of lactobacilli through comparative genomics of 213 strains and associated genera.</title>
        <authorList>
            <person name="Sun Z."/>
            <person name="Harris H.M."/>
            <person name="McCann A."/>
            <person name="Guo C."/>
            <person name="Argimon S."/>
            <person name="Zhang W."/>
            <person name="Yang X."/>
            <person name="Jeffery I.B."/>
            <person name="Cooney J.C."/>
            <person name="Kagawa T.F."/>
            <person name="Liu W."/>
            <person name="Song Y."/>
            <person name="Salvetti E."/>
            <person name="Wrobel A."/>
            <person name="Rasinkangas P."/>
            <person name="Parkhill J."/>
            <person name="Rea M.C."/>
            <person name="O'Sullivan O."/>
            <person name="Ritari J."/>
            <person name="Douillard F.P."/>
            <person name="Paul Ross R."/>
            <person name="Yang R."/>
            <person name="Briner A.E."/>
            <person name="Felis G.E."/>
            <person name="de Vos W.M."/>
            <person name="Barrangou R."/>
            <person name="Klaenhammer T.R."/>
            <person name="Caufield P.W."/>
            <person name="Cui Y."/>
            <person name="Zhang H."/>
            <person name="O'Toole P.W."/>
        </authorList>
    </citation>
    <scope>NUCLEOTIDE SEQUENCE [LARGE SCALE GENOMIC DNA]</scope>
    <source>
        <strain evidence="1 2">DSM 15946</strain>
    </source>
</reference>
<organism evidence="1 2">
    <name type="scientific">Limosilactobacillus ingluviei DSM 15946</name>
    <dbReference type="NCBI Taxonomy" id="1423760"/>
    <lineage>
        <taxon>Bacteria</taxon>
        <taxon>Bacillati</taxon>
        <taxon>Bacillota</taxon>
        <taxon>Bacilli</taxon>
        <taxon>Lactobacillales</taxon>
        <taxon>Lactobacillaceae</taxon>
        <taxon>Limosilactobacillus</taxon>
    </lineage>
</organism>
<name>A0A0R1UE12_9LACO</name>